<protein>
    <submittedName>
        <fullName evidence="2">Uncharacterized protein</fullName>
    </submittedName>
</protein>
<evidence type="ECO:0000256" key="1">
    <source>
        <dbReference type="SAM" id="Phobius"/>
    </source>
</evidence>
<accession>A0A0F9HBT3</accession>
<organism evidence="2">
    <name type="scientific">marine sediment metagenome</name>
    <dbReference type="NCBI Taxonomy" id="412755"/>
    <lineage>
        <taxon>unclassified sequences</taxon>
        <taxon>metagenomes</taxon>
        <taxon>ecological metagenomes</taxon>
    </lineage>
</organism>
<name>A0A0F9HBT3_9ZZZZ</name>
<evidence type="ECO:0000313" key="2">
    <source>
        <dbReference type="EMBL" id="KKM00562.1"/>
    </source>
</evidence>
<proteinExistence type="predicted"/>
<keyword evidence="1" id="KW-0812">Transmembrane</keyword>
<comment type="caution">
    <text evidence="2">The sequence shown here is derived from an EMBL/GenBank/DDBJ whole genome shotgun (WGS) entry which is preliminary data.</text>
</comment>
<sequence length="31" mass="3435">MELGNIFMLGFTIGAIVYLKGFTVEYTPIVP</sequence>
<reference evidence="2" key="1">
    <citation type="journal article" date="2015" name="Nature">
        <title>Complex archaea that bridge the gap between prokaryotes and eukaryotes.</title>
        <authorList>
            <person name="Spang A."/>
            <person name="Saw J.H."/>
            <person name="Jorgensen S.L."/>
            <person name="Zaremba-Niedzwiedzka K."/>
            <person name="Martijn J."/>
            <person name="Lind A.E."/>
            <person name="van Eijk R."/>
            <person name="Schleper C."/>
            <person name="Guy L."/>
            <person name="Ettema T.J."/>
        </authorList>
    </citation>
    <scope>NUCLEOTIDE SEQUENCE</scope>
</reference>
<feature type="transmembrane region" description="Helical" evidence="1">
    <location>
        <begin position="6"/>
        <end position="24"/>
    </location>
</feature>
<keyword evidence="1" id="KW-0472">Membrane</keyword>
<dbReference type="EMBL" id="LAZR01017406">
    <property type="protein sequence ID" value="KKM00562.1"/>
    <property type="molecule type" value="Genomic_DNA"/>
</dbReference>
<dbReference type="AlphaFoldDB" id="A0A0F9HBT3"/>
<gene>
    <name evidence="2" type="ORF">LCGC14_1803210</name>
</gene>
<keyword evidence="1" id="KW-1133">Transmembrane helix</keyword>